<dbReference type="InterPro" id="IPR009061">
    <property type="entry name" value="DNA-bd_dom_put_sf"/>
</dbReference>
<gene>
    <name evidence="3" type="ORF">BKH13_12875</name>
</gene>
<keyword evidence="4" id="KW-1185">Reference proteome</keyword>
<evidence type="ECO:0000313" key="3">
    <source>
        <dbReference type="EMBL" id="OLO80686.1"/>
    </source>
</evidence>
<dbReference type="EMBL" id="MSKX01000041">
    <property type="protein sequence ID" value="OLO80686.1"/>
    <property type="molecule type" value="Genomic_DNA"/>
</dbReference>
<name>A0ABX3EZW2_ACTNA</name>
<comment type="caution">
    <text evidence="3">The sequence shown here is derived from an EMBL/GenBank/DDBJ whole genome shotgun (WGS) entry which is preliminary data.</text>
</comment>
<feature type="compositionally biased region" description="Polar residues" evidence="1">
    <location>
        <begin position="68"/>
        <end position="78"/>
    </location>
</feature>
<dbReference type="Proteomes" id="UP000186781">
    <property type="component" value="Unassembled WGS sequence"/>
</dbReference>
<dbReference type="Pfam" id="PF12728">
    <property type="entry name" value="HTH_17"/>
    <property type="match status" value="1"/>
</dbReference>
<dbReference type="InterPro" id="IPR041657">
    <property type="entry name" value="HTH_17"/>
</dbReference>
<dbReference type="Gene3D" id="1.10.1660.10">
    <property type="match status" value="1"/>
</dbReference>
<accession>A0ABX3EZW2</accession>
<organism evidence="3 4">
    <name type="scientific">Actinomyces naeslundii</name>
    <dbReference type="NCBI Taxonomy" id="1655"/>
    <lineage>
        <taxon>Bacteria</taxon>
        <taxon>Bacillati</taxon>
        <taxon>Actinomycetota</taxon>
        <taxon>Actinomycetes</taxon>
        <taxon>Actinomycetales</taxon>
        <taxon>Actinomycetaceae</taxon>
        <taxon>Actinomyces</taxon>
    </lineage>
</organism>
<reference evidence="3 4" key="1">
    <citation type="submission" date="2016-12" db="EMBL/GenBank/DDBJ databases">
        <title>Genomic comparison of strains in the 'Actinomyces naeslundii' group.</title>
        <authorList>
            <person name="Mughal S.R."/>
            <person name="Do T."/>
            <person name="Gilbert S.C."/>
            <person name="Witherden E.A."/>
            <person name="Didelot X."/>
            <person name="Beighton D."/>
        </authorList>
    </citation>
    <scope>NUCLEOTIDE SEQUENCE [LARGE SCALE GENOMIC DNA]</scope>
    <source>
        <strain evidence="3 4">WE6B-3</strain>
    </source>
</reference>
<sequence>MDERMANVREADMISGREAAALLPGVTYTTLMRWAREGEIPSTQYVKRGKRMFARADVLAMRDKETLKSSVTTENASAYKSELPGQGRLPV</sequence>
<evidence type="ECO:0000313" key="4">
    <source>
        <dbReference type="Proteomes" id="UP000186781"/>
    </source>
</evidence>
<feature type="region of interest" description="Disordered" evidence="1">
    <location>
        <begin position="65"/>
        <end position="91"/>
    </location>
</feature>
<protein>
    <recommendedName>
        <fullName evidence="2">Helix-turn-helix domain-containing protein</fullName>
    </recommendedName>
</protein>
<dbReference type="SUPFAM" id="SSF46955">
    <property type="entry name" value="Putative DNA-binding domain"/>
    <property type="match status" value="1"/>
</dbReference>
<evidence type="ECO:0000259" key="2">
    <source>
        <dbReference type="Pfam" id="PF12728"/>
    </source>
</evidence>
<feature type="domain" description="Helix-turn-helix" evidence="2">
    <location>
        <begin position="18"/>
        <end position="62"/>
    </location>
</feature>
<proteinExistence type="predicted"/>
<dbReference type="RefSeq" id="WP_075410443.1">
    <property type="nucleotide sequence ID" value="NZ_MSKX01000041.1"/>
</dbReference>
<evidence type="ECO:0000256" key="1">
    <source>
        <dbReference type="SAM" id="MobiDB-lite"/>
    </source>
</evidence>